<reference evidence="1" key="1">
    <citation type="journal article" date="2019" name="MBio">
        <title>Virus Genomes from Deep Sea Sediments Expand the Ocean Megavirome and Support Independent Origins of Viral Gigantism.</title>
        <authorList>
            <person name="Backstrom D."/>
            <person name="Yutin N."/>
            <person name="Jorgensen S.L."/>
            <person name="Dharamshi J."/>
            <person name="Homa F."/>
            <person name="Zaremba-Niedwiedzka K."/>
            <person name="Spang A."/>
            <person name="Wolf Y.I."/>
            <person name="Koonin E.V."/>
            <person name="Ettema T.J."/>
        </authorList>
    </citation>
    <scope>NUCLEOTIDE SEQUENCE</scope>
</reference>
<dbReference type="EMBL" id="MK500300">
    <property type="protein sequence ID" value="QBK84957.1"/>
    <property type="molecule type" value="Genomic_DNA"/>
</dbReference>
<protein>
    <submittedName>
        <fullName evidence="1">Uncharacterized protein</fullName>
    </submittedName>
</protein>
<name>A0A481YPU8_9VIRU</name>
<gene>
    <name evidence="1" type="ORF">LCDPAC02_01560</name>
</gene>
<proteinExistence type="predicted"/>
<accession>A0A481YPU8</accession>
<evidence type="ECO:0000313" key="1">
    <source>
        <dbReference type="EMBL" id="QBK84957.1"/>
    </source>
</evidence>
<organism evidence="1">
    <name type="scientific">Pithovirus LCDPAC02</name>
    <dbReference type="NCBI Taxonomy" id="2506601"/>
    <lineage>
        <taxon>Viruses</taxon>
        <taxon>Pithoviruses</taxon>
    </lineage>
</organism>
<sequence length="278" mass="33965">MEDVHYDDIWIDCEKYITIRNYKFKIYDYGLFKRNNESEIQITIWYISENCKLGSYNINILYFNKEHNIEIAIELFDQTFERFNNTEEFIDEFHPDFLKIINELIEFPEHEDLLFEYIIKTFDAYIISTQNIESYIPYKYLKYISRIENFINEFKKTEEYKIYIEDIKIDLVNRIYNDLTIHCGYFIGNFLGEICKHMTRNLNKNRDYSYYTYYYSKSHPGKCLKEILDTINIDCPKICLPDNTYYKIDFDSCEIPSFKNFVFKKNNLEITLINYLSF</sequence>